<dbReference type="RefSeq" id="WP_127764209.1">
    <property type="nucleotide sequence ID" value="NZ_SADE01000001.1"/>
</dbReference>
<gene>
    <name evidence="2" type="ORF">EOI86_06115</name>
</gene>
<dbReference type="InterPro" id="IPR050259">
    <property type="entry name" value="SDR"/>
</dbReference>
<dbReference type="EMBL" id="SADE01000001">
    <property type="protein sequence ID" value="RVU38838.1"/>
    <property type="molecule type" value="Genomic_DNA"/>
</dbReference>
<protein>
    <submittedName>
        <fullName evidence="2">SDR family oxidoreductase</fullName>
    </submittedName>
</protein>
<name>A0A3S3URE5_9PROT</name>
<dbReference type="PRINTS" id="PR00081">
    <property type="entry name" value="GDHRDH"/>
</dbReference>
<organism evidence="2 3">
    <name type="scientific">Hwanghaeella grinnelliae</name>
    <dbReference type="NCBI Taxonomy" id="2500179"/>
    <lineage>
        <taxon>Bacteria</taxon>
        <taxon>Pseudomonadati</taxon>
        <taxon>Pseudomonadota</taxon>
        <taxon>Alphaproteobacteria</taxon>
        <taxon>Rhodospirillales</taxon>
        <taxon>Rhodospirillaceae</taxon>
        <taxon>Hwanghaeella</taxon>
    </lineage>
</organism>
<reference evidence="3" key="1">
    <citation type="submission" date="2019-01" db="EMBL/GenBank/DDBJ databases">
        <title>Gri0909 isolated from a small marine red alga.</title>
        <authorList>
            <person name="Kim J."/>
            <person name="Jeong S.E."/>
            <person name="Jeon C.O."/>
        </authorList>
    </citation>
    <scope>NUCLEOTIDE SEQUENCE [LARGE SCALE GENOMIC DNA]</scope>
    <source>
        <strain evidence="3">Gri0909</strain>
    </source>
</reference>
<dbReference type="Gene3D" id="3.40.50.720">
    <property type="entry name" value="NAD(P)-binding Rossmann-like Domain"/>
    <property type="match status" value="1"/>
</dbReference>
<dbReference type="AlphaFoldDB" id="A0A3S3URE5"/>
<dbReference type="InterPro" id="IPR002347">
    <property type="entry name" value="SDR_fam"/>
</dbReference>
<dbReference type="OrthoDB" id="9810935at2"/>
<accession>A0A3S3URE5</accession>
<evidence type="ECO:0000256" key="1">
    <source>
        <dbReference type="ARBA" id="ARBA00006484"/>
    </source>
</evidence>
<proteinExistence type="inferred from homology"/>
<dbReference type="PRINTS" id="PR00080">
    <property type="entry name" value="SDRFAMILY"/>
</dbReference>
<sequence>MDLNLTGKRALVTGASSGIGYEVARILAREGVALAVAATNEGRLAPLVNAIVAEGFPAPAICTANLTDPDGPDSVAEQALAALGEVDILINNAGGSRPMQGVTPEEAERVWEESMTLNFTSCRKLTQAILPGMRERGWGRVVNISGALVYWNVNAATPAKAALTSWSKGLAAEVAKDGVTVNCVAPGRIKTRQIMQKLHPTEESRDAFIDSMIPIGRFGEPEEIASVIVFLASPIAGYVTGVTVPVDGGMHRYAF</sequence>
<dbReference type="PANTHER" id="PTHR42879">
    <property type="entry name" value="3-OXOACYL-(ACYL-CARRIER-PROTEIN) REDUCTASE"/>
    <property type="match status" value="1"/>
</dbReference>
<comment type="similarity">
    <text evidence="1">Belongs to the short-chain dehydrogenases/reductases (SDR) family.</text>
</comment>
<dbReference type="Pfam" id="PF13561">
    <property type="entry name" value="adh_short_C2"/>
    <property type="match status" value="1"/>
</dbReference>
<keyword evidence="3" id="KW-1185">Reference proteome</keyword>
<dbReference type="FunFam" id="3.40.50.720:FF:000084">
    <property type="entry name" value="Short-chain dehydrogenase reductase"/>
    <property type="match status" value="1"/>
</dbReference>
<evidence type="ECO:0000313" key="3">
    <source>
        <dbReference type="Proteomes" id="UP000287447"/>
    </source>
</evidence>
<dbReference type="InterPro" id="IPR036291">
    <property type="entry name" value="NAD(P)-bd_dom_sf"/>
</dbReference>
<evidence type="ECO:0000313" key="2">
    <source>
        <dbReference type="EMBL" id="RVU38838.1"/>
    </source>
</evidence>
<dbReference type="SUPFAM" id="SSF51735">
    <property type="entry name" value="NAD(P)-binding Rossmann-fold domains"/>
    <property type="match status" value="1"/>
</dbReference>
<comment type="caution">
    <text evidence="2">The sequence shown here is derived from an EMBL/GenBank/DDBJ whole genome shotgun (WGS) entry which is preliminary data.</text>
</comment>
<dbReference type="Proteomes" id="UP000287447">
    <property type="component" value="Unassembled WGS sequence"/>
</dbReference>